<protein>
    <recommendedName>
        <fullName evidence="4">Nuclear pore complex protein Nup85</fullName>
    </recommendedName>
</protein>
<dbReference type="Proteomes" id="UP000240830">
    <property type="component" value="Unassembled WGS sequence"/>
</dbReference>
<comment type="caution">
    <text evidence="5">The sequence shown here is derived from an EMBL/GenBank/DDBJ whole genome shotgun (WGS) entry which is preliminary data.</text>
</comment>
<dbReference type="EMBL" id="MTSL01000117">
    <property type="protein sequence ID" value="PJF18502.1"/>
    <property type="molecule type" value="Genomic_DNA"/>
</dbReference>
<dbReference type="GO" id="GO:0015031">
    <property type="term" value="P:protein transport"/>
    <property type="evidence" value="ECO:0007669"/>
    <property type="project" value="UniProtKB-KW"/>
</dbReference>
<dbReference type="Pfam" id="PF07575">
    <property type="entry name" value="Nucleopor_Nup85"/>
    <property type="match status" value="1"/>
</dbReference>
<dbReference type="SUPFAM" id="SSF52540">
    <property type="entry name" value="P-loop containing nucleoside triphosphate hydrolases"/>
    <property type="match status" value="1"/>
</dbReference>
<organism evidence="5 6">
    <name type="scientific">Paramicrosporidium saccamoebae</name>
    <dbReference type="NCBI Taxonomy" id="1246581"/>
    <lineage>
        <taxon>Eukaryota</taxon>
        <taxon>Fungi</taxon>
        <taxon>Fungi incertae sedis</taxon>
        <taxon>Cryptomycota</taxon>
        <taxon>Cryptomycota incertae sedis</taxon>
        <taxon>Paramicrosporidium</taxon>
    </lineage>
</organism>
<evidence type="ECO:0000313" key="5">
    <source>
        <dbReference type="EMBL" id="PJF18502.1"/>
    </source>
</evidence>
<evidence type="ECO:0000313" key="6">
    <source>
        <dbReference type="Proteomes" id="UP000240830"/>
    </source>
</evidence>
<dbReference type="InterPro" id="IPR011502">
    <property type="entry name" value="Nucleoporin_Nup85"/>
</dbReference>
<comment type="subunit">
    <text evidence="4">Component of the nuclear pore complex (NPC).</text>
</comment>
<name>A0A2H9TL90_9FUNG</name>
<keyword evidence="2" id="KW-0067">ATP-binding</keyword>
<dbReference type="STRING" id="1246581.A0A2H9TL90"/>
<sequence>MAIPQELSEDDAINVAIQYRSLLLTCLSNETAGSAEWQFLQAFETAWSLLLLCIFRTADDPVEFVDGYLRWVQFHFAGHSARVLAIPNPLLEAPSPAMILEDPDSFQDFVHDNREILSDFDWHEDLEHIAGLLQGNVTGGQYEKETRLGAELLYHGIPLTYEEISARSAQVLGEGTCSLDRIMSSLLCFDISLFQDALMNEIRNDPWVQCFAFHVVDLLYRCGLVQSDVRDTILTSYATELVRLGHSTITLSYAAMCQEIPADIVCNSVAQMDLQTLPAVQESFRNHPLVVKECQSRLRAEARRIFQTGDYTKAFQIACNASDESLKYKIMYTVLETYAASKHVNILGRLSVLETDWNELRSALEGLHHVSKTPSVNPEGVSKALMIAFRPQIPLPPSLIHRLLDIWCRLPDNFGHELLMTVAEYVSRQMDLPPDLEREVLHVIPGMPLVIVTGLPCSGKTTRAKQLAEYLATRIQDKTVEVLSEEDLGAHRATEYASATAEKKARGSFISTIERRVTRTNIVIADGLNYIKGYRYQLYCIARAASTPHCVLHCVAREETCRARNTVYPAEIFEELLLRYEEPSNQARWDSPLFTVDEEDQTDWDNLAAVLAGTVARPPSMSTAVKTENSGAFLVSLDRITQEVVEQIMARIRQVGVPTSIRFGEDSIAIQKNYMSGDLQRLRRQFIHMNRLHQAGTDNIQSLFVNYLCHNLK</sequence>
<dbReference type="OrthoDB" id="9972657at2759"/>
<keyword evidence="4" id="KW-0811">Translocation</keyword>
<keyword evidence="4" id="KW-0906">Nuclear pore complex</keyword>
<keyword evidence="6" id="KW-1185">Reference proteome</keyword>
<gene>
    <name evidence="5" type="ORF">PSACC_01651</name>
</gene>
<keyword evidence="4" id="KW-0813">Transport</keyword>
<accession>A0A2H9TL90</accession>
<keyword evidence="4" id="KW-0653">Protein transport</keyword>
<dbReference type="PANTHER" id="PTHR12435">
    <property type="match status" value="1"/>
</dbReference>
<comment type="similarity">
    <text evidence="4">Belongs to the nucleoporin Nup85 family.</text>
</comment>
<keyword evidence="4" id="KW-0472">Membrane</keyword>
<keyword evidence="4" id="KW-0539">Nucleus</keyword>
<dbReference type="GO" id="GO:0005524">
    <property type="term" value="F:ATP binding"/>
    <property type="evidence" value="ECO:0007669"/>
    <property type="project" value="UniProtKB-KW"/>
</dbReference>
<comment type="subcellular location">
    <subcellularLocation>
        <location evidence="4">Nucleus</location>
        <location evidence="4">Nuclear pore complex</location>
    </subcellularLocation>
</comment>
<proteinExistence type="inferred from homology"/>
<comment type="similarity">
    <text evidence="3">Belongs to the KTI12 family.</text>
</comment>
<dbReference type="AlphaFoldDB" id="A0A2H9TL90"/>
<evidence type="ECO:0000256" key="2">
    <source>
        <dbReference type="ARBA" id="ARBA00022840"/>
    </source>
</evidence>
<dbReference type="InterPro" id="IPR027417">
    <property type="entry name" value="P-loop_NTPase"/>
</dbReference>
<reference evidence="5 6" key="1">
    <citation type="submission" date="2016-10" db="EMBL/GenBank/DDBJ databases">
        <title>The genome of Paramicrosporidium saccamoebae is the missing link in understanding Cryptomycota and Microsporidia evolution.</title>
        <authorList>
            <person name="Quandt C.A."/>
            <person name="Beaudet D."/>
            <person name="Corsaro D."/>
            <person name="Michel R."/>
            <person name="Corradi N."/>
            <person name="James T."/>
        </authorList>
    </citation>
    <scope>NUCLEOTIDE SEQUENCE [LARGE SCALE GENOMIC DNA]</scope>
    <source>
        <strain evidence="5 6">KSL3</strain>
    </source>
</reference>
<dbReference type="Gene3D" id="3.40.50.300">
    <property type="entry name" value="P-loop containing nucleotide triphosphate hydrolases"/>
    <property type="match status" value="1"/>
</dbReference>
<evidence type="ECO:0000256" key="1">
    <source>
        <dbReference type="ARBA" id="ARBA00022741"/>
    </source>
</evidence>
<comment type="function">
    <text evidence="4">Functions as a component of the nuclear pore complex (NPC).</text>
</comment>
<dbReference type="GO" id="GO:0005643">
    <property type="term" value="C:nuclear pore"/>
    <property type="evidence" value="ECO:0007669"/>
    <property type="project" value="UniProtKB-SubCell"/>
</dbReference>
<dbReference type="GO" id="GO:0031965">
    <property type="term" value="C:nuclear membrane"/>
    <property type="evidence" value="ECO:0007669"/>
    <property type="project" value="UniProtKB-UniRule"/>
</dbReference>
<dbReference type="InterPro" id="IPR013641">
    <property type="entry name" value="KTI12/PSTK"/>
</dbReference>
<keyword evidence="4" id="KW-0509">mRNA transport</keyword>
<evidence type="ECO:0000256" key="3">
    <source>
        <dbReference type="ARBA" id="ARBA00025768"/>
    </source>
</evidence>
<evidence type="ECO:0000256" key="4">
    <source>
        <dbReference type="RuleBase" id="RU365073"/>
    </source>
</evidence>
<dbReference type="GO" id="GO:0051028">
    <property type="term" value="P:mRNA transport"/>
    <property type="evidence" value="ECO:0007669"/>
    <property type="project" value="UniProtKB-KW"/>
</dbReference>
<dbReference type="Pfam" id="PF08433">
    <property type="entry name" value="KTI12"/>
    <property type="match status" value="1"/>
</dbReference>
<keyword evidence="1" id="KW-0547">Nucleotide-binding</keyword>